<keyword evidence="4 5" id="KW-0238">DNA-binding</keyword>
<dbReference type="GO" id="GO:0003677">
    <property type="term" value="F:DNA binding"/>
    <property type="evidence" value="ECO:0007669"/>
    <property type="project" value="UniProtKB-UniRule"/>
</dbReference>
<evidence type="ECO:0000256" key="3">
    <source>
        <dbReference type="ARBA" id="ARBA00022833"/>
    </source>
</evidence>
<evidence type="ECO:0000256" key="5">
    <source>
        <dbReference type="PROSITE-ProRule" id="PRU00309"/>
    </source>
</evidence>
<feature type="domain" description="THAP-type" evidence="6">
    <location>
        <begin position="1"/>
        <end position="79"/>
    </location>
</feature>
<evidence type="ECO:0000256" key="1">
    <source>
        <dbReference type="ARBA" id="ARBA00022723"/>
    </source>
</evidence>
<dbReference type="AlphaFoldDB" id="A0A151K2E3"/>
<evidence type="ECO:0000259" key="6">
    <source>
        <dbReference type="PROSITE" id="PS50950"/>
    </source>
</evidence>
<dbReference type="SMART" id="SM00692">
    <property type="entry name" value="DM3"/>
    <property type="match status" value="1"/>
</dbReference>
<comment type="caution">
    <text evidence="7">The sequence shown here is derived from an EMBL/GenBank/DDBJ whole genome shotgun (WGS) entry which is preliminary data.</text>
</comment>
<keyword evidence="8" id="KW-1185">Reference proteome</keyword>
<gene>
    <name evidence="7" type="ORF">ALC62_00189</name>
</gene>
<accession>A0A151K2E3</accession>
<dbReference type="InterPro" id="IPR006612">
    <property type="entry name" value="THAP_Znf"/>
</dbReference>
<proteinExistence type="predicted"/>
<name>A0A151K2E3_9HYME</name>
<dbReference type="SUPFAM" id="SSF57716">
    <property type="entry name" value="Glucocorticoid receptor-like (DNA-binding domain)"/>
    <property type="match status" value="1"/>
</dbReference>
<reference evidence="7 8" key="1">
    <citation type="submission" date="2016-03" db="EMBL/GenBank/DDBJ databases">
        <title>Cyphomyrmex costatus WGS genome.</title>
        <authorList>
            <person name="Nygaard S."/>
            <person name="Hu H."/>
            <person name="Boomsma J."/>
            <person name="Zhang G."/>
        </authorList>
    </citation>
    <scope>NUCLEOTIDE SEQUENCE [LARGE SCALE GENOMIC DNA]</scope>
    <source>
        <strain evidence="7">MS0001</strain>
        <tissue evidence="7">Whole body</tissue>
    </source>
</reference>
<dbReference type="InterPro" id="IPR052224">
    <property type="entry name" value="THAP_domain_protein"/>
</dbReference>
<evidence type="ECO:0000313" key="7">
    <source>
        <dbReference type="EMBL" id="KYN50161.1"/>
    </source>
</evidence>
<dbReference type="PANTHER" id="PTHR46927">
    <property type="entry name" value="AGAP005574-PA"/>
    <property type="match status" value="1"/>
</dbReference>
<organism evidence="7 8">
    <name type="scientific">Cyphomyrmex costatus</name>
    <dbReference type="NCBI Taxonomy" id="456900"/>
    <lineage>
        <taxon>Eukaryota</taxon>
        <taxon>Metazoa</taxon>
        <taxon>Ecdysozoa</taxon>
        <taxon>Arthropoda</taxon>
        <taxon>Hexapoda</taxon>
        <taxon>Insecta</taxon>
        <taxon>Pterygota</taxon>
        <taxon>Neoptera</taxon>
        <taxon>Endopterygota</taxon>
        <taxon>Hymenoptera</taxon>
        <taxon>Apocrita</taxon>
        <taxon>Aculeata</taxon>
        <taxon>Formicoidea</taxon>
        <taxon>Formicidae</taxon>
        <taxon>Myrmicinae</taxon>
        <taxon>Cyphomyrmex</taxon>
    </lineage>
</organism>
<keyword evidence="3" id="KW-0862">Zinc</keyword>
<sequence length="234" mass="27112">MPGCCVPNCTNSAAKGFLMKHFPRNPERRIQWTINIPRANWTPTDSSCICEVHFSSEMWEKPRCDGKRILKYHAVPTIFKSCFKTVVASRQNTESIQSAQTVKMDKNSNLTSNNIIVQHQEEPIKSLIVPVSGNQPNRSSSNHDNKIDWKKKYEELNDLFKKHEKMYDVLRKYIELNNILTKRLNIEQQNQCKQGVNTNLSSFTKVFINNQTEALTKESRPDSKYSKKTFKKAI</sequence>
<dbReference type="PROSITE" id="PS50950">
    <property type="entry name" value="ZF_THAP"/>
    <property type="match status" value="1"/>
</dbReference>
<dbReference type="Proteomes" id="UP000078542">
    <property type="component" value="Unassembled WGS sequence"/>
</dbReference>
<protein>
    <submittedName>
        <fullName evidence="7">THAP domain-containing protein 4</fullName>
    </submittedName>
</protein>
<keyword evidence="1" id="KW-0479">Metal-binding</keyword>
<dbReference type="GO" id="GO:0008270">
    <property type="term" value="F:zinc ion binding"/>
    <property type="evidence" value="ECO:0007669"/>
    <property type="project" value="UniProtKB-KW"/>
</dbReference>
<evidence type="ECO:0000256" key="2">
    <source>
        <dbReference type="ARBA" id="ARBA00022771"/>
    </source>
</evidence>
<keyword evidence="2 5" id="KW-0863">Zinc-finger</keyword>
<dbReference type="PANTHER" id="PTHR46927:SF3">
    <property type="entry name" value="THAP-TYPE DOMAIN-CONTAINING PROTEIN"/>
    <property type="match status" value="1"/>
</dbReference>
<dbReference type="Pfam" id="PF05485">
    <property type="entry name" value="THAP"/>
    <property type="match status" value="1"/>
</dbReference>
<evidence type="ECO:0000313" key="8">
    <source>
        <dbReference type="Proteomes" id="UP000078542"/>
    </source>
</evidence>
<evidence type="ECO:0000256" key="4">
    <source>
        <dbReference type="ARBA" id="ARBA00023125"/>
    </source>
</evidence>
<dbReference type="EMBL" id="LKEX01009735">
    <property type="protein sequence ID" value="KYN50161.1"/>
    <property type="molecule type" value="Genomic_DNA"/>
</dbReference>
<dbReference type="SMART" id="SM00980">
    <property type="entry name" value="THAP"/>
    <property type="match status" value="1"/>
</dbReference>